<dbReference type="AlphaFoldDB" id="A2DQA3"/>
<evidence type="ECO:0000256" key="1">
    <source>
        <dbReference type="SAM" id="MobiDB-lite"/>
    </source>
</evidence>
<dbReference type="RefSeq" id="XP_001330729.1">
    <property type="nucleotide sequence ID" value="XM_001330693.1"/>
</dbReference>
<accession>A2DQA3</accession>
<keyword evidence="3" id="KW-1185">Reference proteome</keyword>
<reference evidence="2" key="2">
    <citation type="journal article" date="2007" name="Science">
        <title>Draft genome sequence of the sexually transmitted pathogen Trichomonas vaginalis.</title>
        <authorList>
            <person name="Carlton J.M."/>
            <person name="Hirt R.P."/>
            <person name="Silva J.C."/>
            <person name="Delcher A.L."/>
            <person name="Schatz M."/>
            <person name="Zhao Q."/>
            <person name="Wortman J.R."/>
            <person name="Bidwell S.L."/>
            <person name="Alsmark U.C.M."/>
            <person name="Besteiro S."/>
            <person name="Sicheritz-Ponten T."/>
            <person name="Noel C.J."/>
            <person name="Dacks J.B."/>
            <person name="Foster P.G."/>
            <person name="Simillion C."/>
            <person name="Van de Peer Y."/>
            <person name="Miranda-Saavedra D."/>
            <person name="Barton G.J."/>
            <person name="Westrop G.D."/>
            <person name="Mueller S."/>
            <person name="Dessi D."/>
            <person name="Fiori P.L."/>
            <person name="Ren Q."/>
            <person name="Paulsen I."/>
            <person name="Zhang H."/>
            <person name="Bastida-Corcuera F.D."/>
            <person name="Simoes-Barbosa A."/>
            <person name="Brown M.T."/>
            <person name="Hayes R.D."/>
            <person name="Mukherjee M."/>
            <person name="Okumura C.Y."/>
            <person name="Schneider R."/>
            <person name="Smith A.J."/>
            <person name="Vanacova S."/>
            <person name="Villalvazo M."/>
            <person name="Haas B.J."/>
            <person name="Pertea M."/>
            <person name="Feldblyum T.V."/>
            <person name="Utterback T.R."/>
            <person name="Shu C.L."/>
            <person name="Osoegawa K."/>
            <person name="de Jong P.J."/>
            <person name="Hrdy I."/>
            <person name="Horvathova L."/>
            <person name="Zubacova Z."/>
            <person name="Dolezal P."/>
            <person name="Malik S.B."/>
            <person name="Logsdon J.M. Jr."/>
            <person name="Henze K."/>
            <person name="Gupta A."/>
            <person name="Wang C.C."/>
            <person name="Dunne R.L."/>
            <person name="Upcroft J.A."/>
            <person name="Upcroft P."/>
            <person name="White O."/>
            <person name="Salzberg S.L."/>
            <person name="Tang P."/>
            <person name="Chiu C.-H."/>
            <person name="Lee Y.-S."/>
            <person name="Embley T.M."/>
            <person name="Coombs G.H."/>
            <person name="Mottram J.C."/>
            <person name="Tachezy J."/>
            <person name="Fraser-Liggett C.M."/>
            <person name="Johnson P.J."/>
        </authorList>
    </citation>
    <scope>NUCLEOTIDE SEQUENCE [LARGE SCALE GENOMIC DNA]</scope>
    <source>
        <strain evidence="2">G3</strain>
    </source>
</reference>
<protein>
    <submittedName>
        <fullName evidence="2">Uncharacterized protein</fullName>
    </submittedName>
</protein>
<organism evidence="2 3">
    <name type="scientific">Trichomonas vaginalis (strain ATCC PRA-98 / G3)</name>
    <dbReference type="NCBI Taxonomy" id="412133"/>
    <lineage>
        <taxon>Eukaryota</taxon>
        <taxon>Metamonada</taxon>
        <taxon>Parabasalia</taxon>
        <taxon>Trichomonadida</taxon>
        <taxon>Trichomonadidae</taxon>
        <taxon>Trichomonas</taxon>
    </lineage>
</organism>
<dbReference type="EMBL" id="DS113231">
    <property type="protein sequence ID" value="EAY17360.1"/>
    <property type="molecule type" value="Genomic_DNA"/>
</dbReference>
<reference evidence="2" key="1">
    <citation type="submission" date="2006-10" db="EMBL/GenBank/DDBJ databases">
        <authorList>
            <person name="Amadeo P."/>
            <person name="Zhao Q."/>
            <person name="Wortman J."/>
            <person name="Fraser-Liggett C."/>
            <person name="Carlton J."/>
        </authorList>
    </citation>
    <scope>NUCLEOTIDE SEQUENCE</scope>
    <source>
        <strain evidence="2">G3</strain>
    </source>
</reference>
<dbReference type="KEGG" id="tva:4775362"/>
<evidence type="ECO:0000313" key="2">
    <source>
        <dbReference type="EMBL" id="EAY17360.1"/>
    </source>
</evidence>
<sequence>MEFDFKPSFDHKWDTPAQNEVCPSQPQPVQAAPKAVIETFDVDNAFANYKPNFKTTVTKSEIEMPEPVPAIDTLKGTVAEEIFGKFCQEKFGFKLDLTKQ</sequence>
<gene>
    <name evidence="2" type="ORF">TVAG_319550</name>
</gene>
<feature type="compositionally biased region" description="Polar residues" evidence="1">
    <location>
        <begin position="16"/>
        <end position="28"/>
    </location>
</feature>
<feature type="region of interest" description="Disordered" evidence="1">
    <location>
        <begin position="1"/>
        <end position="28"/>
    </location>
</feature>
<dbReference type="InParanoid" id="A2DQA3"/>
<proteinExistence type="predicted"/>
<dbReference type="Proteomes" id="UP000001542">
    <property type="component" value="Unassembled WGS sequence"/>
</dbReference>
<dbReference type="VEuPathDB" id="TrichDB:TVAG_319550"/>
<name>A2DQA3_TRIV3</name>
<feature type="compositionally biased region" description="Basic and acidic residues" evidence="1">
    <location>
        <begin position="1"/>
        <end position="14"/>
    </location>
</feature>
<evidence type="ECO:0000313" key="3">
    <source>
        <dbReference type="Proteomes" id="UP000001542"/>
    </source>
</evidence>
<dbReference type="OrthoDB" id="10378810at2759"/>
<dbReference type="VEuPathDB" id="TrichDB:TVAGG3_1009340"/>